<dbReference type="Pfam" id="PF01656">
    <property type="entry name" value="CbiA"/>
    <property type="match status" value="1"/>
</dbReference>
<protein>
    <submittedName>
        <fullName evidence="2">Cell division ATPase MinD</fullName>
    </submittedName>
</protein>
<dbReference type="GO" id="GO:0009898">
    <property type="term" value="C:cytoplasmic side of plasma membrane"/>
    <property type="evidence" value="ECO:0007669"/>
    <property type="project" value="TreeGrafter"/>
</dbReference>
<dbReference type="InterPro" id="IPR027417">
    <property type="entry name" value="P-loop_NTPase"/>
</dbReference>
<dbReference type="PANTHER" id="PTHR43384">
    <property type="entry name" value="SEPTUM SITE-DETERMINING PROTEIN MIND HOMOLOG, CHLOROPLASTIC-RELATED"/>
    <property type="match status" value="1"/>
</dbReference>
<accession>A0A0F7PCB1</accession>
<dbReference type="OrthoDB" id="31168at2157"/>
<feature type="domain" description="CobQ/CobB/MinD/ParA nucleotide binding" evidence="1">
    <location>
        <begin position="10"/>
        <end position="217"/>
    </location>
</feature>
<keyword evidence="2" id="KW-0131">Cell cycle</keyword>
<dbReference type="GeneID" id="25159505"/>
<keyword evidence="2" id="KW-0132">Cell division</keyword>
<dbReference type="KEGG" id="hsu:HLASF_1344"/>
<sequence length="311" mass="32370">MDDGSDGFALAIASGKGGVGKTTTAVNLGAAFAEADLEVAIVDADLGMANLGAFVGLTTPDATIHDVLASEATLEDACHRGGGLTIVPGSTDLDSFTGLDTDILEDIVEDLRARFDVVILDAGAGLSHEVGVSLQVADAVLLVTTAELSSLTDAAKTGELVERLDVPVVGAVFTRTGDGSFEDVEGIATALGTTDAVTVSVPYDRSVHRSIRKGIPVVMDAPDAPASQAYDRLARSLADLLDLDALFSPDDEDEFVWVDPDTGDETAESDPDDPVVDVPLAELIREAGLDESEAATEERVQLLDRVRSRFS</sequence>
<name>A0A0F7PCB1_9EURY</name>
<evidence type="ECO:0000313" key="2">
    <source>
        <dbReference type="EMBL" id="AKH97830.1"/>
    </source>
</evidence>
<dbReference type="Gene3D" id="3.40.50.300">
    <property type="entry name" value="P-loop containing nucleotide triphosphate hydrolases"/>
    <property type="match status" value="1"/>
</dbReference>
<reference evidence="2 3" key="1">
    <citation type="journal article" date="2015" name="ISME J.">
        <title>Elemental sulfur and acetate can support life of a novel strictly anaerobic haloarchaeon.</title>
        <authorList>
            <person name="Sorokin D.Y."/>
            <person name="Kublanov I.V."/>
            <person name="Gavrilov S.N."/>
            <person name="Rojo D."/>
            <person name="Roman P."/>
            <person name="Golyshin P.N."/>
            <person name="Slepak V.Z."/>
            <person name="Smedile F."/>
            <person name="Ferrer M."/>
            <person name="Messina E."/>
            <person name="La Cono V."/>
            <person name="Yakimov M.M."/>
        </authorList>
    </citation>
    <scope>NUCLEOTIDE SEQUENCE [LARGE SCALE GENOMIC DNA]</scope>
    <source>
        <strain evidence="2 3">HSR2</strain>
    </source>
</reference>
<dbReference type="AlphaFoldDB" id="A0A0F7PCB1"/>
<keyword evidence="3" id="KW-1185">Reference proteome</keyword>
<organism evidence="2 3">
    <name type="scientific">Halanaeroarchaeum sulfurireducens</name>
    <dbReference type="NCBI Taxonomy" id="1604004"/>
    <lineage>
        <taxon>Archaea</taxon>
        <taxon>Methanobacteriati</taxon>
        <taxon>Methanobacteriota</taxon>
        <taxon>Stenosarchaea group</taxon>
        <taxon>Halobacteria</taxon>
        <taxon>Halobacteriales</taxon>
        <taxon>Halobacteriaceae</taxon>
        <taxon>Halanaeroarchaeum</taxon>
    </lineage>
</organism>
<dbReference type="EMBL" id="CP008874">
    <property type="protein sequence ID" value="AKH97830.1"/>
    <property type="molecule type" value="Genomic_DNA"/>
</dbReference>
<dbReference type="GO" id="GO:0051782">
    <property type="term" value="P:negative regulation of cell division"/>
    <property type="evidence" value="ECO:0007669"/>
    <property type="project" value="TreeGrafter"/>
</dbReference>
<dbReference type="PANTHER" id="PTHR43384:SF10">
    <property type="entry name" value="ATPASE INVOLVED IN CHROMOSOME PARTITIONING, PARA_MIND FAMILY"/>
    <property type="match status" value="1"/>
</dbReference>
<evidence type="ECO:0000313" key="3">
    <source>
        <dbReference type="Proteomes" id="UP000069906"/>
    </source>
</evidence>
<proteinExistence type="predicted"/>
<gene>
    <name evidence="2" type="primary">minD2</name>
    <name evidence="2" type="ORF">HLASF_1344</name>
</gene>
<dbReference type="HOGENOM" id="CLU_037612_0_3_2"/>
<dbReference type="RefSeq" id="WP_050048543.1">
    <property type="nucleotide sequence ID" value="NZ_CP008874.1"/>
</dbReference>
<dbReference type="SUPFAM" id="SSF52540">
    <property type="entry name" value="P-loop containing nucleoside triphosphate hydrolases"/>
    <property type="match status" value="1"/>
</dbReference>
<dbReference type="GO" id="GO:0016887">
    <property type="term" value="F:ATP hydrolysis activity"/>
    <property type="evidence" value="ECO:0007669"/>
    <property type="project" value="TreeGrafter"/>
</dbReference>
<dbReference type="GO" id="GO:0005524">
    <property type="term" value="F:ATP binding"/>
    <property type="evidence" value="ECO:0007669"/>
    <property type="project" value="TreeGrafter"/>
</dbReference>
<dbReference type="GO" id="GO:0051301">
    <property type="term" value="P:cell division"/>
    <property type="evidence" value="ECO:0007669"/>
    <property type="project" value="UniProtKB-KW"/>
</dbReference>
<dbReference type="GO" id="GO:0005829">
    <property type="term" value="C:cytosol"/>
    <property type="evidence" value="ECO:0007669"/>
    <property type="project" value="TreeGrafter"/>
</dbReference>
<dbReference type="Proteomes" id="UP000069906">
    <property type="component" value="Chromosome"/>
</dbReference>
<dbReference type="InterPro" id="IPR002586">
    <property type="entry name" value="CobQ/CobB/MinD/ParA_Nub-bd_dom"/>
</dbReference>
<evidence type="ECO:0000259" key="1">
    <source>
        <dbReference type="Pfam" id="PF01656"/>
    </source>
</evidence>
<dbReference type="InterPro" id="IPR050625">
    <property type="entry name" value="ParA/MinD_ATPase"/>
</dbReference>